<keyword evidence="16 23" id="KW-1133">Transmembrane helix</keyword>
<evidence type="ECO:0000256" key="21">
    <source>
        <dbReference type="ARBA" id="ARBA00048679"/>
    </source>
</evidence>
<evidence type="ECO:0000256" key="16">
    <source>
        <dbReference type="ARBA" id="ARBA00022989"/>
    </source>
</evidence>
<dbReference type="InterPro" id="IPR051809">
    <property type="entry name" value="Plant_receptor-like_S/T_kinase"/>
</dbReference>
<keyword evidence="13 22" id="KW-0547">Nucleotide-binding</keyword>
<evidence type="ECO:0000256" key="13">
    <source>
        <dbReference type="ARBA" id="ARBA00022741"/>
    </source>
</evidence>
<dbReference type="Gene3D" id="3.80.10.10">
    <property type="entry name" value="Ribonuclease Inhibitor"/>
    <property type="match status" value="12"/>
</dbReference>
<reference evidence="26" key="2">
    <citation type="submission" date="2021-03" db="UniProtKB">
        <authorList>
            <consortium name="EnsemblPlants"/>
        </authorList>
    </citation>
    <scope>IDENTIFICATION</scope>
</reference>
<dbReference type="FunFam" id="3.80.10.10:FF:000095">
    <property type="entry name" value="LRR receptor-like serine/threonine-protein kinase GSO1"/>
    <property type="match status" value="2"/>
</dbReference>
<feature type="signal peptide" evidence="24">
    <location>
        <begin position="1"/>
        <end position="27"/>
    </location>
</feature>
<dbReference type="GO" id="GO:0004674">
    <property type="term" value="F:protein serine/threonine kinase activity"/>
    <property type="evidence" value="ECO:0007669"/>
    <property type="project" value="UniProtKB-KW"/>
</dbReference>
<keyword evidence="10 23" id="KW-0812">Transmembrane</keyword>
<evidence type="ECO:0000256" key="17">
    <source>
        <dbReference type="ARBA" id="ARBA00023136"/>
    </source>
</evidence>
<dbReference type="PROSITE" id="PS50011">
    <property type="entry name" value="PROTEIN_KINASE_DOM"/>
    <property type="match status" value="3"/>
</dbReference>
<dbReference type="InterPro" id="IPR032675">
    <property type="entry name" value="LRR_dom_sf"/>
</dbReference>
<dbReference type="Gene3D" id="3.30.200.20">
    <property type="entry name" value="Phosphorylase Kinase, domain 1"/>
    <property type="match status" value="3"/>
</dbReference>
<keyword evidence="27" id="KW-1185">Reference proteome</keyword>
<evidence type="ECO:0000256" key="3">
    <source>
        <dbReference type="ARBA" id="ARBA00009592"/>
    </source>
</evidence>
<dbReference type="FunFam" id="3.30.200.20:FF:000432">
    <property type="entry name" value="LRR receptor-like serine/threonine-protein kinase EFR"/>
    <property type="match status" value="3"/>
</dbReference>
<dbReference type="Gene3D" id="1.10.510.10">
    <property type="entry name" value="Transferase(Phosphotransferase) domain 1"/>
    <property type="match status" value="3"/>
</dbReference>
<feature type="domain" description="Protein kinase" evidence="25">
    <location>
        <begin position="2802"/>
        <end position="3112"/>
    </location>
</feature>
<dbReference type="PROSITE" id="PS00107">
    <property type="entry name" value="PROTEIN_KINASE_ATP"/>
    <property type="match status" value="3"/>
</dbReference>
<evidence type="ECO:0000256" key="20">
    <source>
        <dbReference type="ARBA" id="ARBA00047899"/>
    </source>
</evidence>
<keyword evidence="18" id="KW-0675">Receptor</keyword>
<dbReference type="GO" id="GO:0005886">
    <property type="term" value="C:plasma membrane"/>
    <property type="evidence" value="ECO:0007669"/>
    <property type="project" value="UniProtKB-SubCell"/>
</dbReference>
<dbReference type="FunFam" id="1.10.510.10:FF:000358">
    <property type="entry name" value="Putative leucine-rich repeat receptor-like serine/threonine-protein kinase"/>
    <property type="match status" value="3"/>
</dbReference>
<keyword evidence="7" id="KW-0597">Phosphoprotein</keyword>
<evidence type="ECO:0000256" key="23">
    <source>
        <dbReference type="SAM" id="Phobius"/>
    </source>
</evidence>
<dbReference type="PANTHER" id="PTHR27008">
    <property type="entry name" value="OS04G0122200 PROTEIN"/>
    <property type="match status" value="1"/>
</dbReference>
<dbReference type="FunFam" id="3.80.10.10:FF:000288">
    <property type="entry name" value="LRR receptor-like serine/threonine-protein kinase EFR"/>
    <property type="match status" value="2"/>
</dbReference>
<dbReference type="Pfam" id="PF08263">
    <property type="entry name" value="LRRNT_2"/>
    <property type="match status" value="3"/>
</dbReference>
<feature type="transmembrane region" description="Helical" evidence="23">
    <location>
        <begin position="1712"/>
        <end position="1735"/>
    </location>
</feature>
<evidence type="ECO:0000256" key="10">
    <source>
        <dbReference type="ARBA" id="ARBA00022692"/>
    </source>
</evidence>
<feature type="transmembrane region" description="Helical" evidence="23">
    <location>
        <begin position="647"/>
        <end position="672"/>
    </location>
</feature>
<accession>A0A803LP16</accession>
<dbReference type="FunFam" id="3.80.10.10:FF:000317">
    <property type="entry name" value="Inactive leucine-rich repeat receptor-like protein kinase"/>
    <property type="match status" value="1"/>
</dbReference>
<keyword evidence="9" id="KW-0808">Transferase</keyword>
<feature type="chain" id="PRO_5031536266" description="non-specific serine/threonine protein kinase" evidence="24">
    <location>
        <begin position="28"/>
        <end position="3137"/>
    </location>
</feature>
<dbReference type="SMART" id="SM00369">
    <property type="entry name" value="LRR_TYP"/>
    <property type="match status" value="26"/>
</dbReference>
<keyword evidence="12" id="KW-0677">Repeat</keyword>
<evidence type="ECO:0000256" key="1">
    <source>
        <dbReference type="ARBA" id="ARBA00004251"/>
    </source>
</evidence>
<dbReference type="PANTHER" id="PTHR27008:SF596">
    <property type="entry name" value="OS02G0215500 PROTEIN"/>
    <property type="match status" value="1"/>
</dbReference>
<dbReference type="InterPro" id="IPR001611">
    <property type="entry name" value="Leu-rich_rpt"/>
</dbReference>
<feature type="transmembrane region" description="Helical" evidence="23">
    <location>
        <begin position="2744"/>
        <end position="2766"/>
    </location>
</feature>
<dbReference type="SMART" id="SM00220">
    <property type="entry name" value="S_TKc"/>
    <property type="match status" value="3"/>
</dbReference>
<dbReference type="InterPro" id="IPR017441">
    <property type="entry name" value="Protein_kinase_ATP_BS"/>
</dbReference>
<dbReference type="EC" id="2.7.11.1" evidence="4"/>
<dbReference type="Pfam" id="PF07714">
    <property type="entry name" value="PK_Tyr_Ser-Thr"/>
    <property type="match status" value="2"/>
</dbReference>
<evidence type="ECO:0000256" key="6">
    <source>
        <dbReference type="ARBA" id="ARBA00022527"/>
    </source>
</evidence>
<dbReference type="Gramene" id="AUR62016695-RA">
    <property type="protein sequence ID" value="AUR62016695-RA:cds"/>
    <property type="gene ID" value="AUR62016695"/>
</dbReference>
<protein>
    <recommendedName>
        <fullName evidence="4">non-specific serine/threonine protein kinase</fullName>
        <ecNumber evidence="4">2.7.11.1</ecNumber>
    </recommendedName>
</protein>
<comment type="similarity">
    <text evidence="2">Belongs to the protein kinase superfamily. Ser/Thr protein kinase family.</text>
</comment>
<dbReference type="CDD" id="cd14066">
    <property type="entry name" value="STKc_IRAK"/>
    <property type="match status" value="1"/>
</dbReference>
<dbReference type="InterPro" id="IPR013210">
    <property type="entry name" value="LRR_N_plant-typ"/>
</dbReference>
<dbReference type="Pfam" id="PF00069">
    <property type="entry name" value="Pkinase"/>
    <property type="match status" value="1"/>
</dbReference>
<evidence type="ECO:0000256" key="12">
    <source>
        <dbReference type="ARBA" id="ARBA00022737"/>
    </source>
</evidence>
<reference evidence="26" key="1">
    <citation type="journal article" date="2017" name="Nature">
        <title>The genome of Chenopodium quinoa.</title>
        <authorList>
            <person name="Jarvis D.E."/>
            <person name="Ho Y.S."/>
            <person name="Lightfoot D.J."/>
            <person name="Schmoeckel S.M."/>
            <person name="Li B."/>
            <person name="Borm T.J.A."/>
            <person name="Ohyanagi H."/>
            <person name="Mineta K."/>
            <person name="Michell C.T."/>
            <person name="Saber N."/>
            <person name="Kharbatia N.M."/>
            <person name="Rupper R.R."/>
            <person name="Sharp A.R."/>
            <person name="Dally N."/>
            <person name="Boughton B.A."/>
            <person name="Woo Y.H."/>
            <person name="Gao G."/>
            <person name="Schijlen E.G.W.M."/>
            <person name="Guo X."/>
            <person name="Momin A.A."/>
            <person name="Negrao S."/>
            <person name="Al-Babili S."/>
            <person name="Gehring C."/>
            <person name="Roessner U."/>
            <person name="Jung C."/>
            <person name="Murphy K."/>
            <person name="Arold S.T."/>
            <person name="Gojobori T."/>
            <person name="van der Linden C.G."/>
            <person name="van Loo E.N."/>
            <person name="Jellen E.N."/>
            <person name="Maughan P.J."/>
            <person name="Tester M."/>
        </authorList>
    </citation>
    <scope>NUCLEOTIDE SEQUENCE [LARGE SCALE GENOMIC DNA]</scope>
    <source>
        <strain evidence="26">cv. PI 614886</strain>
    </source>
</reference>
<dbReference type="SMART" id="SM00365">
    <property type="entry name" value="LRR_SD22"/>
    <property type="match status" value="14"/>
</dbReference>
<keyword evidence="17 23" id="KW-0472">Membrane</keyword>
<dbReference type="InterPro" id="IPR011009">
    <property type="entry name" value="Kinase-like_dom_sf"/>
</dbReference>
<evidence type="ECO:0000313" key="26">
    <source>
        <dbReference type="EnsemblPlants" id="AUR62016695-RA:cds"/>
    </source>
</evidence>
<dbReference type="OMA" id="IMPLWND"/>
<keyword evidence="19" id="KW-0325">Glycoprotein</keyword>
<dbReference type="FunFam" id="3.80.10.10:FF:000041">
    <property type="entry name" value="LRR receptor-like serine/threonine-protein kinase ERECTA"/>
    <property type="match status" value="1"/>
</dbReference>
<dbReference type="InterPro" id="IPR003591">
    <property type="entry name" value="Leu-rich_rpt_typical-subtyp"/>
</dbReference>
<comment type="catalytic activity">
    <reaction evidence="20">
        <text>L-threonyl-[protein] + ATP = O-phospho-L-threonyl-[protein] + ADP + H(+)</text>
        <dbReference type="Rhea" id="RHEA:46608"/>
        <dbReference type="Rhea" id="RHEA-COMP:11060"/>
        <dbReference type="Rhea" id="RHEA-COMP:11605"/>
        <dbReference type="ChEBI" id="CHEBI:15378"/>
        <dbReference type="ChEBI" id="CHEBI:30013"/>
        <dbReference type="ChEBI" id="CHEBI:30616"/>
        <dbReference type="ChEBI" id="CHEBI:61977"/>
        <dbReference type="ChEBI" id="CHEBI:456216"/>
        <dbReference type="EC" id="2.7.11.1"/>
    </reaction>
</comment>
<evidence type="ECO:0000256" key="18">
    <source>
        <dbReference type="ARBA" id="ARBA00023170"/>
    </source>
</evidence>
<comment type="catalytic activity">
    <reaction evidence="21">
        <text>L-seryl-[protein] + ATP = O-phospho-L-seryl-[protein] + ADP + H(+)</text>
        <dbReference type="Rhea" id="RHEA:17989"/>
        <dbReference type="Rhea" id="RHEA-COMP:9863"/>
        <dbReference type="Rhea" id="RHEA-COMP:11604"/>
        <dbReference type="ChEBI" id="CHEBI:15378"/>
        <dbReference type="ChEBI" id="CHEBI:29999"/>
        <dbReference type="ChEBI" id="CHEBI:30616"/>
        <dbReference type="ChEBI" id="CHEBI:83421"/>
        <dbReference type="ChEBI" id="CHEBI:456216"/>
        <dbReference type="EC" id="2.7.11.1"/>
    </reaction>
</comment>
<proteinExistence type="inferred from homology"/>
<evidence type="ECO:0000256" key="22">
    <source>
        <dbReference type="PROSITE-ProRule" id="PRU10141"/>
    </source>
</evidence>
<evidence type="ECO:0000256" key="4">
    <source>
        <dbReference type="ARBA" id="ARBA00012513"/>
    </source>
</evidence>
<dbReference type="SUPFAM" id="SSF52058">
    <property type="entry name" value="L domain-like"/>
    <property type="match status" value="6"/>
</dbReference>
<evidence type="ECO:0000256" key="11">
    <source>
        <dbReference type="ARBA" id="ARBA00022729"/>
    </source>
</evidence>
<dbReference type="Proteomes" id="UP000596660">
    <property type="component" value="Unplaced"/>
</dbReference>
<sequence>MNPLVSRFVLCIVMFGILLCHLGSAIARNNESDRLALLEIKAEINDPVGVMRSWNDTIHFCNWYGISCGRRHQRVMVLDLQSLKLTGILSPSIGNLSFLRVLNLQSNTLSGTIPSEIGRLRRLQYLLLGNNSIAGEIPSNISSCSSLIQLDIFNNRLVGRLPPELGFLTQLQYIDLSMNNLTGTIPSSFGNLSSLVELYAARNNLVGRIPVSLGKLTNISVLALGVNKLSETVPSSIFNLSSMTILDLGENDLEGILPSNIGITLPQLQALSLGKNRFTGPIPASISNSTNLEYLQLPSNSLLGTVPSLHNLGKLTRVNIGNNFLGLGQAEDLNFMSSLINATMLQVFVISKNNFAGKFPRAICNFTKLSFLGFQLNNIAGQIPNCIENLADLQYIGAFRNQLSGVIPKEIGKLQSIVELDLTENHLSGYIPSAIGNLTKLNVLQLAQNNLEGQIPLGLGNCRNLIGLDLSQNNLNGSIPSQIFSLSSLSTGLFLSYNHLTGVLPEEVGKLINLENFDVAENRLKGELPSSFSACILLDSLHLEGNFFQGAIPQTLETLKGLHELDMSRNNLSGQVPEFLVSLPLQVLNLSFNNLEGRVPTGGVFNNKSGVSVSGNTGLCGGIPKLKLPKCNFKNIQEGRRSHRFRLIIAIVSGIFGIIFLVGFVFGFVFCYRRKEPKASHDSESSFPEFSYQTLLKATNGFSSENIIGSGISGVVYKGVLDHEGSEITVAVKVFNLVNHGVSKSFMAECCILPNIRHRNLVKVMTVCSSIDYQGNDFKALVYEYMVNGSLDDWLYPVEAISRAQDTNVGLRKLNLHQRLDIAIDVAFALEYLHHRYGTPIVHCDLKPSNVLLDEEMVAHVGDFGLAKFLSKDISNSFVSEFSSFGIRGTIGYTPPEYGMGNELSTYGDVYSFGILLLEIFIGRRPTSDTFNRGLSLHHYVKEALSGRVTDILDHALLVDIVSEENTNTMTLEALISLLEIALSCSAELPQERMNMSDVAGKLSSIRKSLHGTHLLGQSRDSSGKCHKLGQLLLHLQQNSALIIYTLALFHGKESTSSLLLEPLKLLLRCYTPHITCLFWSLHCFTGFQSSTAVNGETDRTTLLKIKAKTTDDPLGVMRSWNDTVHFCSWHGVTCGRRDERVMALDLQSSKLSGTISPFIGNLSFLRVLQLQNNSFEGIIPPEIGRLHRLQTLWLYNNYIGGEIPSNISGCSSLVKLDLFNNKLVGEIPHELGFLSHLQFLYLSQNHLRGTIPSSLGNLSSLTVLNFARNNLHGSIPLSLGNLKKLIKLSLVENKLSGKVPPSIFNLSLMEVLDLGVNNLEGNLPSDLGNTLPYLQQFSVAMNQFTGYIPSSISNSSYLESLILSSNNFQGQVPSLHKLEKLKALNLNNNYLGKGQASDLNFVSSLANATMLQRFEISLNNFGGIIPRTICNFSMLTVLTFYFNDITGEVPTCIENLTKLQILGVHANLLSGVIPQGIGKIEGLHELRLNDNQFSGVIPPSIGNLTMMTLFDLHNNSLEGEIPSVLGNCGSLLGLDLSHNNLSGRIPSQLFSLSTLSMLLDLSSNRLVGSLPEEVEQLNNLEVLNVSRNMLSGEIPSSLSSCIALDMLGMEGNYFQGAIPNALVTLKGLRVLDLSRNKLSGKIPNFLKSLQLQVLNLSYNNLEGAVPSDGVFSNVTAFSVHGNNRLCGGIPQLKLPHCNFNNTQKRRPWRKLTVIILSTISGVTALVALYVLYIFRHKRGTKTTKISSDLENLPNLSYQTLLKATNRFSEENLIGSGTFGVVYKGHFDENISTAAIKVFKLEHHGGCKSFMAECEVLRNIRHRNLVKVISACSSVDYQGNDFKALVYAYMVNGSLDDWLHPSRTISGLQDAPRTLNFRHRLDIAVDVAFALEYLHHSCGASIVHCDLKPSNVLLDNEMVAHLGDFGLAKFLSEDVSSSANQSNSIGFRGTIGYAPPEYGLGNEASTYGDVYSFGILLLELFTGKRPTNEMFRGGMNLHNFVKAALPEGVTEILDNPVLLDIVGEETGSRAMLESIVLILGIAVSCSAELPHDRLSMSDVSAKLSSIKNKLIGTRRQQRRRILAGKDSTTAVDAVIDVLQSCLALLISKQCSSDHEAQMGNDTDRLALLEVKSKITSDPLGVMSSWNDTHHFCEWYGVTCGRRHERVVKLDLRSLQLTGILSPHLGNLSFLRELYLQNNTFEGTIPREISHLHRLQFLWLYNNSIGGEIPSNISSCYRLIDISLDTNMLVGEIPPTLGSLSHLQYLYLSSNNLTGNIPSSLGNLSSLSTLLIAQNNLFGRIPFGLGKLKNLAVVQLQNNKFFGVVPHLIFNLSLLTTLDISYNDLIGSLPLDFGNALPHLQLFSISNNRFVGQIPASISNSSNLEVLQLGENNLRGQVPCLHKLVKLTRLGLYTNSLGYGHVDDLKFVSSLANATNLQALDISQNNFAGVFPKIICNFSSLTYIILSQNHLIGEIPNCIENVAKLQYFAADQNALSGVIPHSIGKLQYLYFLLLRNNNLSGVIPPSIGNLTKLSIFGFSENSLVGEIPSSLGNCSLLTGLDISNNHLSGRIPLQLFSLPALSLVLNLSGNHLIGSLPEEVGQLNSLGALDVSRNMLSGRIPSSLDSCVSLEYLYMRDNNFYGTIPFTLETLKGLYWLDLSHNNLSGKIPKYLSRFQLLEGLDLSHNSLQGEVPIGGIFSNASSVVLDGNNMLCGGISELKLPHCNDFSGDTQKRKPKKHKKKLKAAIVSGVCGVILFVALLVSLYIFKKRKSRNSNKEILASEVSENFPNLSYQTLLKATNEFSSNNLIGSGTFGVVYKGVLDGNGPTVAIKVFSLEYRGALKSFMAECEVLRSIRHRNLVKVITACSSVDYQGRDFKALVYEYMGNGSLDDWLHPSEAIISVEGTSNSSRNMNFRQRLDIVIDVAFALDYLHHHCGASIVHCDLKPSNVLLDDEMVARVSDFGLAKFLLQDIINSHVNQSSSIGVRGTIGYTPPEYGLGNEVSTSGDVYSFGILLLEMFTGKRPTDQMFEGGLSLHHFVKEALPEQMNSILDRALFQDIDQEGTNDTSSRLMLEALTSIFGVALSCSAEVPRERLEMSDVVAKLSSIRSKFLGTRLRQRRFILMGNDSTTHIFEIFT</sequence>
<dbReference type="PROSITE" id="PS00108">
    <property type="entry name" value="PROTEIN_KINASE_ST"/>
    <property type="match status" value="3"/>
</dbReference>
<dbReference type="InterPro" id="IPR001245">
    <property type="entry name" value="Ser-Thr/Tyr_kinase_cat_dom"/>
</dbReference>
<dbReference type="Pfam" id="PF00560">
    <property type="entry name" value="LRR_1"/>
    <property type="match status" value="21"/>
</dbReference>
<evidence type="ECO:0000256" key="5">
    <source>
        <dbReference type="ARBA" id="ARBA00022475"/>
    </source>
</evidence>
<name>A0A803LP16_CHEQI</name>
<keyword evidence="15 22" id="KW-0067">ATP-binding</keyword>
<dbReference type="InterPro" id="IPR000719">
    <property type="entry name" value="Prot_kinase_dom"/>
</dbReference>
<feature type="binding site" evidence="22">
    <location>
        <position position="2831"/>
    </location>
    <ligand>
        <name>ATP</name>
        <dbReference type="ChEBI" id="CHEBI:30616"/>
    </ligand>
</feature>
<comment type="similarity">
    <text evidence="3">Belongs to the RLP family.</text>
</comment>
<feature type="domain" description="Protein kinase" evidence="25">
    <location>
        <begin position="1768"/>
        <end position="2071"/>
    </location>
</feature>
<evidence type="ECO:0000256" key="14">
    <source>
        <dbReference type="ARBA" id="ARBA00022777"/>
    </source>
</evidence>
<feature type="domain" description="Protein kinase" evidence="25">
    <location>
        <begin position="702"/>
        <end position="976"/>
    </location>
</feature>
<dbReference type="GO" id="GO:0005524">
    <property type="term" value="F:ATP binding"/>
    <property type="evidence" value="ECO:0007669"/>
    <property type="project" value="UniProtKB-UniRule"/>
</dbReference>
<evidence type="ECO:0000256" key="19">
    <source>
        <dbReference type="ARBA" id="ARBA00023180"/>
    </source>
</evidence>
<dbReference type="PROSITE" id="PS51450">
    <property type="entry name" value="LRR"/>
    <property type="match status" value="1"/>
</dbReference>
<feature type="binding site" evidence="22">
    <location>
        <position position="733"/>
    </location>
    <ligand>
        <name>ATP</name>
        <dbReference type="ChEBI" id="CHEBI:30616"/>
    </ligand>
</feature>
<dbReference type="EnsemblPlants" id="AUR62016695-RA">
    <property type="protein sequence ID" value="AUR62016695-RA:cds"/>
    <property type="gene ID" value="AUR62016695"/>
</dbReference>
<evidence type="ECO:0000256" key="9">
    <source>
        <dbReference type="ARBA" id="ARBA00022679"/>
    </source>
</evidence>
<dbReference type="InterPro" id="IPR008271">
    <property type="entry name" value="Ser/Thr_kinase_AS"/>
</dbReference>
<feature type="binding site" evidence="22">
    <location>
        <position position="1797"/>
    </location>
    <ligand>
        <name>ATP</name>
        <dbReference type="ChEBI" id="CHEBI:30616"/>
    </ligand>
</feature>
<evidence type="ECO:0000259" key="25">
    <source>
        <dbReference type="PROSITE" id="PS50011"/>
    </source>
</evidence>
<organism evidence="26 27">
    <name type="scientific">Chenopodium quinoa</name>
    <name type="common">Quinoa</name>
    <dbReference type="NCBI Taxonomy" id="63459"/>
    <lineage>
        <taxon>Eukaryota</taxon>
        <taxon>Viridiplantae</taxon>
        <taxon>Streptophyta</taxon>
        <taxon>Embryophyta</taxon>
        <taxon>Tracheophyta</taxon>
        <taxon>Spermatophyta</taxon>
        <taxon>Magnoliopsida</taxon>
        <taxon>eudicotyledons</taxon>
        <taxon>Gunneridae</taxon>
        <taxon>Pentapetalae</taxon>
        <taxon>Caryophyllales</taxon>
        <taxon>Chenopodiaceae</taxon>
        <taxon>Chenopodioideae</taxon>
        <taxon>Atripliceae</taxon>
        <taxon>Chenopodium</taxon>
    </lineage>
</organism>
<evidence type="ECO:0000256" key="15">
    <source>
        <dbReference type="ARBA" id="ARBA00022840"/>
    </source>
</evidence>
<dbReference type="FunFam" id="3.80.10.10:FF:000275">
    <property type="entry name" value="Leucine-rich repeat receptor-like protein kinase"/>
    <property type="match status" value="1"/>
</dbReference>
<evidence type="ECO:0000256" key="7">
    <source>
        <dbReference type="ARBA" id="ARBA00022553"/>
    </source>
</evidence>
<keyword evidence="14" id="KW-0418">Kinase</keyword>
<comment type="subcellular location">
    <subcellularLocation>
        <location evidence="1">Cell membrane</location>
        <topology evidence="1">Single-pass type I membrane protein</topology>
    </subcellularLocation>
</comment>
<keyword evidence="8" id="KW-0433">Leucine-rich repeat</keyword>
<evidence type="ECO:0000313" key="27">
    <source>
        <dbReference type="Proteomes" id="UP000596660"/>
    </source>
</evidence>
<dbReference type="SUPFAM" id="SSF56112">
    <property type="entry name" value="Protein kinase-like (PK-like)"/>
    <property type="match status" value="3"/>
</dbReference>
<evidence type="ECO:0000256" key="2">
    <source>
        <dbReference type="ARBA" id="ARBA00008684"/>
    </source>
</evidence>
<keyword evidence="6" id="KW-0723">Serine/threonine-protein kinase</keyword>
<evidence type="ECO:0000256" key="24">
    <source>
        <dbReference type="SAM" id="SignalP"/>
    </source>
</evidence>
<keyword evidence="11 24" id="KW-0732">Signal</keyword>
<evidence type="ECO:0000256" key="8">
    <source>
        <dbReference type="ARBA" id="ARBA00022614"/>
    </source>
</evidence>
<keyword evidence="5" id="KW-1003">Cell membrane</keyword>